<evidence type="ECO:0000313" key="3">
    <source>
        <dbReference type="Proteomes" id="UP000014254"/>
    </source>
</evidence>
<dbReference type="OMA" id="EGMAQKT"/>
<gene>
    <name evidence="2" type="ORF">HMPREF1544_02179</name>
</gene>
<dbReference type="OrthoDB" id="9999611at2759"/>
<dbReference type="SUPFAM" id="SSF69047">
    <property type="entry name" value="Hypothetical protein YjbJ"/>
    <property type="match status" value="1"/>
</dbReference>
<dbReference type="STRING" id="1220926.S2KF30"/>
<feature type="region of interest" description="Disordered" evidence="1">
    <location>
        <begin position="1"/>
        <end position="81"/>
    </location>
</feature>
<protein>
    <recommendedName>
        <fullName evidence="4">CsbD-like domain-containing protein</fullName>
    </recommendedName>
</protein>
<dbReference type="VEuPathDB" id="FungiDB:HMPREF1544_02179"/>
<dbReference type="Proteomes" id="UP000014254">
    <property type="component" value="Unassembled WGS sequence"/>
</dbReference>
<dbReference type="AlphaFoldDB" id="S2KF30"/>
<feature type="compositionally biased region" description="Polar residues" evidence="1">
    <location>
        <begin position="34"/>
        <end position="47"/>
    </location>
</feature>
<accession>S2KF30</accession>
<evidence type="ECO:0000313" key="2">
    <source>
        <dbReference type="EMBL" id="EPB90925.1"/>
    </source>
</evidence>
<feature type="compositionally biased region" description="Polar residues" evidence="1">
    <location>
        <begin position="71"/>
        <end position="81"/>
    </location>
</feature>
<name>S2KF30_MUCC1</name>
<evidence type="ECO:0008006" key="4">
    <source>
        <dbReference type="Google" id="ProtNLM"/>
    </source>
</evidence>
<reference evidence="3" key="1">
    <citation type="submission" date="2013-05" db="EMBL/GenBank/DDBJ databases">
        <title>The Genome sequence of Mucor circinelloides f. circinelloides 1006PhL.</title>
        <authorList>
            <consortium name="The Broad Institute Genomics Platform"/>
            <person name="Cuomo C."/>
            <person name="Earl A."/>
            <person name="Findley K."/>
            <person name="Lee S.C."/>
            <person name="Walker B."/>
            <person name="Young S."/>
            <person name="Zeng Q."/>
            <person name="Gargeya S."/>
            <person name="Fitzgerald M."/>
            <person name="Haas B."/>
            <person name="Abouelleil A."/>
            <person name="Allen A.W."/>
            <person name="Alvarado L."/>
            <person name="Arachchi H.M."/>
            <person name="Berlin A.M."/>
            <person name="Chapman S.B."/>
            <person name="Gainer-Dewar J."/>
            <person name="Goldberg J."/>
            <person name="Griggs A."/>
            <person name="Gujja S."/>
            <person name="Hansen M."/>
            <person name="Howarth C."/>
            <person name="Imamovic A."/>
            <person name="Ireland A."/>
            <person name="Larimer J."/>
            <person name="McCowan C."/>
            <person name="Murphy C."/>
            <person name="Pearson M."/>
            <person name="Poon T.W."/>
            <person name="Priest M."/>
            <person name="Roberts A."/>
            <person name="Saif S."/>
            <person name="Shea T."/>
            <person name="Sisk P."/>
            <person name="Sykes S."/>
            <person name="Wortman J."/>
            <person name="Nusbaum C."/>
            <person name="Birren B."/>
        </authorList>
    </citation>
    <scope>NUCLEOTIDE SEQUENCE [LARGE SCALE GENOMIC DNA]</scope>
    <source>
        <strain evidence="3">1006PhL</strain>
    </source>
</reference>
<dbReference type="InterPro" id="IPR036629">
    <property type="entry name" value="YjbJ_sf"/>
</dbReference>
<dbReference type="InParanoid" id="S2KF30"/>
<dbReference type="Gene3D" id="1.10.1470.10">
    <property type="entry name" value="YjbJ"/>
    <property type="match status" value="1"/>
</dbReference>
<dbReference type="EMBL" id="KE123914">
    <property type="protein sequence ID" value="EPB90925.1"/>
    <property type="molecule type" value="Genomic_DNA"/>
</dbReference>
<keyword evidence="3" id="KW-1185">Reference proteome</keyword>
<organism evidence="2 3">
    <name type="scientific">Mucor circinelloides f. circinelloides (strain 1006PhL)</name>
    <name type="common">Mucormycosis agent</name>
    <name type="synonym">Calyptromyces circinelloides</name>
    <dbReference type="NCBI Taxonomy" id="1220926"/>
    <lineage>
        <taxon>Eukaryota</taxon>
        <taxon>Fungi</taxon>
        <taxon>Fungi incertae sedis</taxon>
        <taxon>Mucoromycota</taxon>
        <taxon>Mucoromycotina</taxon>
        <taxon>Mucoromycetes</taxon>
        <taxon>Mucorales</taxon>
        <taxon>Mucorineae</taxon>
        <taxon>Mucoraceae</taxon>
        <taxon>Mucor</taxon>
    </lineage>
</organism>
<sequence length="81" mass="8779">MNSKIDQAVGGIKKTVGDATGNQKMQAEGMAQKTKGQAGSQMNSAGQQVEHGKEDMKNRLSGNRNDRMDDNNLTTEDWGTH</sequence>
<evidence type="ECO:0000256" key="1">
    <source>
        <dbReference type="SAM" id="MobiDB-lite"/>
    </source>
</evidence>
<proteinExistence type="predicted"/>
<feature type="compositionally biased region" description="Basic and acidic residues" evidence="1">
    <location>
        <begin position="50"/>
        <end position="70"/>
    </location>
</feature>